<dbReference type="EMBL" id="CAXAMN010027362">
    <property type="protein sequence ID" value="CAK9110314.1"/>
    <property type="molecule type" value="Genomic_DNA"/>
</dbReference>
<keyword evidence="1" id="KW-0812">Transmembrane</keyword>
<sequence length="371" mass="41522">METTESINARTRPLLYVLTLWSPMLLGFTAYESQLFLTSLSISQHQQLGKCFDGRRAGESVADAEFGLRPQELTLKEKLEPSTDLPKVLCKIPVFVYQCPTWATTFAECTEDEELPLWRRTRTKETGVFCWGEPGLYWFGTEPCSAKIWNCSTGACSGYLKSARLCASDLEAKAYPCYFDPTDADAGAQRNRFVYWTYTGLLSLFLGLLSTFCLCTIVYITRHTLWQLCMSGPRACAQSVCSPMAKFGYLLVAICSTIIILEWVIMVLIMPGQTGYSLLGAGIMPATHEGMQVKSLEPGWESEAEVPKGFNEPSFMAKFARIFMLVMQIYVGIGLLVLCIYVALKCGAFRRSADTANGYQRMEQPSRQTNE</sequence>
<proteinExistence type="predicted"/>
<evidence type="ECO:0000313" key="2">
    <source>
        <dbReference type="EMBL" id="CAK9110314.1"/>
    </source>
</evidence>
<feature type="transmembrane region" description="Helical" evidence="1">
    <location>
        <begin position="195"/>
        <end position="220"/>
    </location>
</feature>
<name>A0ABP0SDK8_9DINO</name>
<gene>
    <name evidence="2" type="ORF">CCMP2556_LOCUS51292</name>
</gene>
<evidence type="ECO:0000313" key="3">
    <source>
        <dbReference type="Proteomes" id="UP001642484"/>
    </source>
</evidence>
<dbReference type="Proteomes" id="UP001642484">
    <property type="component" value="Unassembled WGS sequence"/>
</dbReference>
<feature type="transmembrane region" description="Helical" evidence="1">
    <location>
        <begin position="14"/>
        <end position="31"/>
    </location>
</feature>
<keyword evidence="1" id="KW-0472">Membrane</keyword>
<evidence type="ECO:0000256" key="1">
    <source>
        <dbReference type="SAM" id="Phobius"/>
    </source>
</evidence>
<comment type="caution">
    <text evidence="2">The sequence shown here is derived from an EMBL/GenBank/DDBJ whole genome shotgun (WGS) entry which is preliminary data.</text>
</comment>
<organism evidence="2 3">
    <name type="scientific">Durusdinium trenchii</name>
    <dbReference type="NCBI Taxonomy" id="1381693"/>
    <lineage>
        <taxon>Eukaryota</taxon>
        <taxon>Sar</taxon>
        <taxon>Alveolata</taxon>
        <taxon>Dinophyceae</taxon>
        <taxon>Suessiales</taxon>
        <taxon>Symbiodiniaceae</taxon>
        <taxon>Durusdinium</taxon>
    </lineage>
</organism>
<keyword evidence="3" id="KW-1185">Reference proteome</keyword>
<feature type="transmembrane region" description="Helical" evidence="1">
    <location>
        <begin position="322"/>
        <end position="344"/>
    </location>
</feature>
<feature type="transmembrane region" description="Helical" evidence="1">
    <location>
        <begin position="247"/>
        <end position="270"/>
    </location>
</feature>
<reference evidence="2 3" key="1">
    <citation type="submission" date="2024-02" db="EMBL/GenBank/DDBJ databases">
        <authorList>
            <person name="Chen Y."/>
            <person name="Shah S."/>
            <person name="Dougan E. K."/>
            <person name="Thang M."/>
            <person name="Chan C."/>
        </authorList>
    </citation>
    <scope>NUCLEOTIDE SEQUENCE [LARGE SCALE GENOMIC DNA]</scope>
</reference>
<protein>
    <submittedName>
        <fullName evidence="2">Uncharacterized protein</fullName>
    </submittedName>
</protein>
<accession>A0ABP0SDK8</accession>
<keyword evidence="1" id="KW-1133">Transmembrane helix</keyword>